<evidence type="ECO:0000256" key="4">
    <source>
        <dbReference type="SAM" id="SignalP"/>
    </source>
</evidence>
<dbReference type="Gene3D" id="3.40.720.10">
    <property type="entry name" value="Alkaline Phosphatase, subunit A"/>
    <property type="match status" value="1"/>
</dbReference>
<feature type="chain" id="PRO_5022877775" evidence="4">
    <location>
        <begin position="29"/>
        <end position="680"/>
    </location>
</feature>
<dbReference type="EC" id="3.1.6.1" evidence="6"/>
<keyword evidence="4" id="KW-0732">Signal</keyword>
<feature type="domain" description="Sulfatase N-terminal" evidence="5">
    <location>
        <begin position="34"/>
        <end position="397"/>
    </location>
</feature>
<dbReference type="PANTHER" id="PTHR42693">
    <property type="entry name" value="ARYLSULFATASE FAMILY MEMBER"/>
    <property type="match status" value="1"/>
</dbReference>
<feature type="compositionally biased region" description="Basic and acidic residues" evidence="3">
    <location>
        <begin position="518"/>
        <end position="529"/>
    </location>
</feature>
<reference evidence="6 7" key="1">
    <citation type="submission" date="2019-02" db="EMBL/GenBank/DDBJ databases">
        <title>Deep-cultivation of Planctomycetes and their phenomic and genomic characterization uncovers novel biology.</title>
        <authorList>
            <person name="Wiegand S."/>
            <person name="Jogler M."/>
            <person name="Boedeker C."/>
            <person name="Pinto D."/>
            <person name="Vollmers J."/>
            <person name="Rivas-Marin E."/>
            <person name="Kohn T."/>
            <person name="Peeters S.H."/>
            <person name="Heuer A."/>
            <person name="Rast P."/>
            <person name="Oberbeckmann S."/>
            <person name="Bunk B."/>
            <person name="Jeske O."/>
            <person name="Meyerdierks A."/>
            <person name="Storesund J.E."/>
            <person name="Kallscheuer N."/>
            <person name="Luecker S."/>
            <person name="Lage O.M."/>
            <person name="Pohl T."/>
            <person name="Merkel B.J."/>
            <person name="Hornburger P."/>
            <person name="Mueller R.-W."/>
            <person name="Bruemmer F."/>
            <person name="Labrenz M."/>
            <person name="Spormann A.M."/>
            <person name="Op Den Camp H."/>
            <person name="Overmann J."/>
            <person name="Amann R."/>
            <person name="Jetten M.S.M."/>
            <person name="Mascher T."/>
            <person name="Medema M.H."/>
            <person name="Devos D.P."/>
            <person name="Kaster A.-K."/>
            <person name="Ovreas L."/>
            <person name="Rohde M."/>
            <person name="Galperin M.Y."/>
            <person name="Jogler C."/>
        </authorList>
    </citation>
    <scope>NUCLEOTIDE SEQUENCE [LARGE SCALE GENOMIC DNA]</scope>
    <source>
        <strain evidence="6 7">Poly59</strain>
    </source>
</reference>
<dbReference type="PROSITE" id="PS51257">
    <property type="entry name" value="PROKAR_LIPOPROTEIN"/>
    <property type="match status" value="1"/>
</dbReference>
<name>A0A5C6EUE7_9BACT</name>
<evidence type="ECO:0000259" key="5">
    <source>
        <dbReference type="Pfam" id="PF00884"/>
    </source>
</evidence>
<sequence length="680" mass="75756" precursor="true">MQFRQSRSVLPAVVIAAIVACCSNNVQSQSPPTNVLVIMVDDLGFSDIGCYGGEIETPNLDRLAENGLRFSQFYNTAKCHSSRVSLLTGQYCEAAGNESLKHAVTSAEVLSKAGYSTLMTGKWHLDREPTDVGFDRYFGHLSGACNYFLGDNTFRLDGEKFDVPQEGFYTTVADVDYAIDFLSDAREESQPWYLYVAFNAPHAPLQALPEDYAKYEGVYDAGWDQAREKRVAKQIELGLLDGVDQPSPRPEHVPAWDSLSDVRRDFETKRMRTLAAMIDRVDQEIGRLMSDLEAAGELENTLIWFVADNGACPYDRVSNHVDKDPTDGSVSWSDSTGWAWARNSPFRYYKQNQYEGGISTPAIVHWPAGLKTDPGAIHRQPAHLIDVMPTLAEVAGADIPGAFADRELRPVSGQSLRPIFDGGEIERAEPLHFKFATDRGIRDGDWKAVSFRGEQWELYNISNDRIEMIDLATEEPERLAALVETWTAMGREVLHAADRSLVPAKEAKLPHLNPEWTNFEKDPGGDGRIRSKAKKTAATKPKQTESEKPKKVRARKNTQLKIEDGTLLMTFTGDDPGLAFDAFDPAIASGPYQLQFRLFSAAKGDGELFFTTDEETSLPNGTRIEFPVDSDRKWHDYTISIPTEARMHQLRLDVSDGVGEAKIEQLRVTDATGKTLIDLP</sequence>
<evidence type="ECO:0000313" key="7">
    <source>
        <dbReference type="Proteomes" id="UP000317977"/>
    </source>
</evidence>
<comment type="caution">
    <text evidence="6">The sequence shown here is derived from an EMBL/GenBank/DDBJ whole genome shotgun (WGS) entry which is preliminary data.</text>
</comment>
<evidence type="ECO:0000256" key="1">
    <source>
        <dbReference type="ARBA" id="ARBA00008779"/>
    </source>
</evidence>
<dbReference type="SUPFAM" id="SSF53649">
    <property type="entry name" value="Alkaline phosphatase-like"/>
    <property type="match status" value="1"/>
</dbReference>
<proteinExistence type="inferred from homology"/>
<dbReference type="RefSeq" id="WP_261343500.1">
    <property type="nucleotide sequence ID" value="NZ_SJPX01000003.1"/>
</dbReference>
<evidence type="ECO:0000256" key="2">
    <source>
        <dbReference type="ARBA" id="ARBA00022801"/>
    </source>
</evidence>
<gene>
    <name evidence="6" type="primary">atsA_65</name>
    <name evidence="6" type="ORF">Poly59_35160</name>
</gene>
<dbReference type="Gene3D" id="3.30.1120.10">
    <property type="match status" value="1"/>
</dbReference>
<feature type="region of interest" description="Disordered" evidence="3">
    <location>
        <begin position="516"/>
        <end position="551"/>
    </location>
</feature>
<dbReference type="InterPro" id="IPR000917">
    <property type="entry name" value="Sulfatase_N"/>
</dbReference>
<dbReference type="Proteomes" id="UP000317977">
    <property type="component" value="Unassembled WGS sequence"/>
</dbReference>
<comment type="similarity">
    <text evidence="1">Belongs to the sulfatase family.</text>
</comment>
<organism evidence="6 7">
    <name type="scientific">Rubripirellula reticaptiva</name>
    <dbReference type="NCBI Taxonomy" id="2528013"/>
    <lineage>
        <taxon>Bacteria</taxon>
        <taxon>Pseudomonadati</taxon>
        <taxon>Planctomycetota</taxon>
        <taxon>Planctomycetia</taxon>
        <taxon>Pirellulales</taxon>
        <taxon>Pirellulaceae</taxon>
        <taxon>Rubripirellula</taxon>
    </lineage>
</organism>
<dbReference type="Pfam" id="PF00884">
    <property type="entry name" value="Sulfatase"/>
    <property type="match status" value="1"/>
</dbReference>
<keyword evidence="2 6" id="KW-0378">Hydrolase</keyword>
<dbReference type="AlphaFoldDB" id="A0A5C6EUE7"/>
<dbReference type="GO" id="GO:0004065">
    <property type="term" value="F:arylsulfatase activity"/>
    <property type="evidence" value="ECO:0007669"/>
    <property type="project" value="UniProtKB-EC"/>
</dbReference>
<protein>
    <submittedName>
        <fullName evidence="6">Arylsulfatase</fullName>
        <ecNumber evidence="6">3.1.6.1</ecNumber>
    </submittedName>
</protein>
<accession>A0A5C6EUE7</accession>
<feature type="signal peptide" evidence="4">
    <location>
        <begin position="1"/>
        <end position="28"/>
    </location>
</feature>
<evidence type="ECO:0000313" key="6">
    <source>
        <dbReference type="EMBL" id="TWU51920.1"/>
    </source>
</evidence>
<dbReference type="InterPro" id="IPR017850">
    <property type="entry name" value="Alkaline_phosphatase_core_sf"/>
</dbReference>
<dbReference type="PANTHER" id="PTHR42693:SF53">
    <property type="entry name" value="ENDO-4-O-SULFATASE"/>
    <property type="match status" value="1"/>
</dbReference>
<keyword evidence="7" id="KW-1185">Reference proteome</keyword>
<dbReference type="EMBL" id="SJPX01000003">
    <property type="protein sequence ID" value="TWU51920.1"/>
    <property type="molecule type" value="Genomic_DNA"/>
</dbReference>
<evidence type="ECO:0000256" key="3">
    <source>
        <dbReference type="SAM" id="MobiDB-lite"/>
    </source>
</evidence>
<dbReference type="CDD" id="cd16025">
    <property type="entry name" value="PAS_like"/>
    <property type="match status" value="1"/>
</dbReference>
<dbReference type="InterPro" id="IPR050738">
    <property type="entry name" value="Sulfatase"/>
</dbReference>